<evidence type="ECO:0000256" key="2">
    <source>
        <dbReference type="ARBA" id="ARBA00023445"/>
    </source>
</evidence>
<dbReference type="PANTHER" id="PTHR10366:SF562">
    <property type="entry name" value="ALDEHYDE REDUCTASE II (AFU_ORTHOLOGUE AFUA_1G11360)"/>
    <property type="match status" value="1"/>
</dbReference>
<name>A0ABY6UCV2_BIOOC</name>
<dbReference type="Gene3D" id="3.40.50.720">
    <property type="entry name" value="NAD(P)-binding Rossmann-like Domain"/>
    <property type="match status" value="1"/>
</dbReference>
<evidence type="ECO:0000256" key="1">
    <source>
        <dbReference type="ARBA" id="ARBA00023002"/>
    </source>
</evidence>
<protein>
    <recommendedName>
        <fullName evidence="3">NAD-dependent epimerase/dehydratase domain-containing protein</fullName>
    </recommendedName>
</protein>
<dbReference type="InterPro" id="IPR001509">
    <property type="entry name" value="Epimerase_deHydtase"/>
</dbReference>
<dbReference type="Proteomes" id="UP000766486">
    <property type="component" value="Unassembled WGS sequence"/>
</dbReference>
<organism evidence="4 5">
    <name type="scientific">Bionectria ochroleuca</name>
    <name type="common">Gliocladium roseum</name>
    <dbReference type="NCBI Taxonomy" id="29856"/>
    <lineage>
        <taxon>Eukaryota</taxon>
        <taxon>Fungi</taxon>
        <taxon>Dikarya</taxon>
        <taxon>Ascomycota</taxon>
        <taxon>Pezizomycotina</taxon>
        <taxon>Sordariomycetes</taxon>
        <taxon>Hypocreomycetidae</taxon>
        <taxon>Hypocreales</taxon>
        <taxon>Bionectriaceae</taxon>
        <taxon>Clonostachys</taxon>
    </lineage>
</organism>
<dbReference type="InterPro" id="IPR050425">
    <property type="entry name" value="NAD(P)_dehydrat-like"/>
</dbReference>
<feature type="domain" description="NAD-dependent epimerase/dehydratase" evidence="3">
    <location>
        <begin position="17"/>
        <end position="269"/>
    </location>
</feature>
<dbReference type="PANTHER" id="PTHR10366">
    <property type="entry name" value="NAD DEPENDENT EPIMERASE/DEHYDRATASE"/>
    <property type="match status" value="1"/>
</dbReference>
<dbReference type="SUPFAM" id="SSF51735">
    <property type="entry name" value="NAD(P)-binding Rossmann-fold domains"/>
    <property type="match status" value="1"/>
</dbReference>
<evidence type="ECO:0000313" key="5">
    <source>
        <dbReference type="Proteomes" id="UP000766486"/>
    </source>
</evidence>
<proteinExistence type="inferred from homology"/>
<gene>
    <name evidence="4" type="ORF">CLO192961_LOCUS221675</name>
</gene>
<sequence length="343" mass="37645">MADPSVKLNALPQGSLILVTGGNGYIASHIIDCLLQLGFRVRGTIRAKKPWLDDLFQQKYGPDSFESVVIPSLEEEGPIDAAMQGVSGVVHVASDVSFGVDPAAVIGRAVKFIETILAAVKRHDSVKRFVLTSSSSAVIIPKANQAGVRVDENTWNDEAVKAAWDPHTPEANRGYTVYAASKTESERAAWKWVKQNNPGFTFNTVLPNYTIGENLSPEIPGSTNGWTRNLLHGHKDIFSIFIPQYYVNVKDVARLHAIALLAPDVENQRIFAFAKAFNLTEIIDRLRALDPENKKIPDPPQNEGHDLTEVVPAPRAEALLKEYFGTPGWVSLEDSLDSCVRGH</sequence>
<keyword evidence="1" id="KW-0560">Oxidoreductase</keyword>
<dbReference type="EMBL" id="CABFNS010000776">
    <property type="protein sequence ID" value="VUC27864.1"/>
    <property type="molecule type" value="Genomic_DNA"/>
</dbReference>
<keyword evidence="5" id="KW-1185">Reference proteome</keyword>
<dbReference type="InterPro" id="IPR036291">
    <property type="entry name" value="NAD(P)-bd_dom_sf"/>
</dbReference>
<accession>A0ABY6UCV2</accession>
<dbReference type="Pfam" id="PF01370">
    <property type="entry name" value="Epimerase"/>
    <property type="match status" value="1"/>
</dbReference>
<comment type="similarity">
    <text evidence="2">Belongs to the NAD(P)-dependent epimerase/dehydratase family. Dihydroflavonol-4-reductase subfamily.</text>
</comment>
<evidence type="ECO:0000259" key="3">
    <source>
        <dbReference type="Pfam" id="PF01370"/>
    </source>
</evidence>
<comment type="caution">
    <text evidence="4">The sequence shown here is derived from an EMBL/GenBank/DDBJ whole genome shotgun (WGS) entry which is preliminary data.</text>
</comment>
<evidence type="ECO:0000313" key="4">
    <source>
        <dbReference type="EMBL" id="VUC27864.1"/>
    </source>
</evidence>
<reference evidence="4 5" key="1">
    <citation type="submission" date="2019-06" db="EMBL/GenBank/DDBJ databases">
        <authorList>
            <person name="Broberg M."/>
        </authorList>
    </citation>
    <scope>NUCLEOTIDE SEQUENCE [LARGE SCALE GENOMIC DNA]</scope>
</reference>